<keyword evidence="2" id="KW-1185">Reference proteome</keyword>
<name>A0ABT8FJB7_9ACTN</name>
<gene>
    <name evidence="1" type="ORF">QWY28_17135</name>
</gene>
<evidence type="ECO:0008006" key="3">
    <source>
        <dbReference type="Google" id="ProtNLM"/>
    </source>
</evidence>
<protein>
    <recommendedName>
        <fullName evidence="3">Transcriptional regulator, AbiEi antitoxin, Type IV TA system</fullName>
    </recommendedName>
</protein>
<sequence length="283" mass="31755">MVRSGVLVRLRGGAFVDARTWSRLDEIGRYGLRCRAVLGQAKAPVVLSHVSGLPEWDAPTWGLPLDDVHVTRTDGIRGRRAVGVQQHVGTVRPEDLTTVNGVPVMTPARLALESVTMGNSEAALAVLNDLTHRGLVTGPELRDQYVAMQTWPGIAAAEVLLRLLDPRIESVGESRTFWAIYQQRLPRPVAQYEVKDSSGRVLARLDFAWPELRVWLEFDGRSKYEKYRRPGESIADAVVREKAREDLVRRVTGWRCIRITWADLQDPVRLATIIHRALYPQAA</sequence>
<dbReference type="EMBL" id="JAUHJQ010000008">
    <property type="protein sequence ID" value="MDN4174689.1"/>
    <property type="molecule type" value="Genomic_DNA"/>
</dbReference>
<organism evidence="1 2">
    <name type="scientific">Nocardioides oceani</name>
    <dbReference type="NCBI Taxonomy" id="3058369"/>
    <lineage>
        <taxon>Bacteria</taxon>
        <taxon>Bacillati</taxon>
        <taxon>Actinomycetota</taxon>
        <taxon>Actinomycetes</taxon>
        <taxon>Propionibacteriales</taxon>
        <taxon>Nocardioidaceae</taxon>
        <taxon>Nocardioides</taxon>
    </lineage>
</organism>
<evidence type="ECO:0000313" key="1">
    <source>
        <dbReference type="EMBL" id="MDN4174689.1"/>
    </source>
</evidence>
<proteinExistence type="predicted"/>
<dbReference type="Proteomes" id="UP001168620">
    <property type="component" value="Unassembled WGS sequence"/>
</dbReference>
<reference evidence="1" key="1">
    <citation type="submission" date="2023-06" db="EMBL/GenBank/DDBJ databases">
        <title>Draft genome sequence of Nocardioides sp. SOB77.</title>
        <authorList>
            <person name="Zhang G."/>
        </authorList>
    </citation>
    <scope>NUCLEOTIDE SEQUENCE</scope>
    <source>
        <strain evidence="1">SOB77</strain>
    </source>
</reference>
<dbReference type="RefSeq" id="WP_300953784.1">
    <property type="nucleotide sequence ID" value="NZ_JAUHJQ010000008.1"/>
</dbReference>
<comment type="caution">
    <text evidence="1">The sequence shown here is derived from an EMBL/GenBank/DDBJ whole genome shotgun (WGS) entry which is preliminary data.</text>
</comment>
<accession>A0ABT8FJB7</accession>
<evidence type="ECO:0000313" key="2">
    <source>
        <dbReference type="Proteomes" id="UP001168620"/>
    </source>
</evidence>